<keyword evidence="4" id="KW-1185">Reference proteome</keyword>
<dbReference type="Proteomes" id="UP001220324">
    <property type="component" value="Unassembled WGS sequence"/>
</dbReference>
<evidence type="ECO:0000313" key="4">
    <source>
        <dbReference type="Proteomes" id="UP001220324"/>
    </source>
</evidence>
<feature type="compositionally biased region" description="Low complexity" evidence="1">
    <location>
        <begin position="169"/>
        <end position="178"/>
    </location>
</feature>
<reference evidence="3 4" key="1">
    <citation type="journal article" date="2023" name="IMA Fungus">
        <title>Comparative genomic study of the Penicillium genus elucidates a diverse pangenome and 15 lateral gene transfer events.</title>
        <authorList>
            <person name="Petersen C."/>
            <person name="Sorensen T."/>
            <person name="Nielsen M.R."/>
            <person name="Sondergaard T.E."/>
            <person name="Sorensen J.L."/>
            <person name="Fitzpatrick D.A."/>
            <person name="Frisvad J.C."/>
            <person name="Nielsen K.L."/>
        </authorList>
    </citation>
    <scope>NUCLEOTIDE SEQUENCE [LARGE SCALE GENOMIC DNA]</scope>
    <source>
        <strain evidence="3 4">IBT 35679</strain>
    </source>
</reference>
<sequence>MTSTAPPALTTTFSPPAACTTDTWFIENLSGTDYYTTTITTGNTGWWLNLGPTDWSSCFPTSYETNTEFYYSPGICPSGYWAAGQGVSTVDANEEETHATCCPNNYAVQTESPTLDWQKTNMCTSRNTHSSVWYFTKGGTTSSLTTTADGINAKGVSIRWRSADFASQTTNAQTTSATDVPATATSTNASDDSKATQSSGLATGAKAGIAVGVVVGVIAIITVVALLWMRRRKERQNAQVDPQSDPQWQQLRELDGAETLTHEMPSGYTGLPAELGPEAENKPRFVSELPTSRY</sequence>
<evidence type="ECO:0000313" key="3">
    <source>
        <dbReference type="EMBL" id="KAJ5553394.1"/>
    </source>
</evidence>
<dbReference type="PANTHER" id="PTHR16861:SF4">
    <property type="entry name" value="SH3 DOMAIN PROTEIN (AFU_ORTHOLOGUE AFUA_1G13610)"/>
    <property type="match status" value="1"/>
</dbReference>
<feature type="transmembrane region" description="Helical" evidence="2">
    <location>
        <begin position="207"/>
        <end position="229"/>
    </location>
</feature>
<feature type="compositionally biased region" description="Polar residues" evidence="1">
    <location>
        <begin position="183"/>
        <end position="199"/>
    </location>
</feature>
<organism evidence="3 4">
    <name type="scientific">Penicillium frequentans</name>
    <dbReference type="NCBI Taxonomy" id="3151616"/>
    <lineage>
        <taxon>Eukaryota</taxon>
        <taxon>Fungi</taxon>
        <taxon>Dikarya</taxon>
        <taxon>Ascomycota</taxon>
        <taxon>Pezizomycotina</taxon>
        <taxon>Eurotiomycetes</taxon>
        <taxon>Eurotiomycetidae</taxon>
        <taxon>Eurotiales</taxon>
        <taxon>Aspergillaceae</taxon>
        <taxon>Penicillium</taxon>
    </lineage>
</organism>
<keyword evidence="2" id="KW-1133">Transmembrane helix</keyword>
<gene>
    <name evidence="3" type="ORF">N7494_002772</name>
</gene>
<comment type="caution">
    <text evidence="3">The sequence shown here is derived from an EMBL/GenBank/DDBJ whole genome shotgun (WGS) entry which is preliminary data.</text>
</comment>
<name>A0AAD6D4J4_9EURO</name>
<dbReference type="EMBL" id="JAQIZZ010000002">
    <property type="protein sequence ID" value="KAJ5553394.1"/>
    <property type="molecule type" value="Genomic_DNA"/>
</dbReference>
<evidence type="ECO:0000256" key="1">
    <source>
        <dbReference type="SAM" id="MobiDB-lite"/>
    </source>
</evidence>
<feature type="region of interest" description="Disordered" evidence="1">
    <location>
        <begin position="260"/>
        <end position="294"/>
    </location>
</feature>
<keyword evidence="2" id="KW-0812">Transmembrane</keyword>
<dbReference type="PANTHER" id="PTHR16861">
    <property type="entry name" value="GLYCOPROTEIN 38"/>
    <property type="match status" value="1"/>
</dbReference>
<dbReference type="AlphaFoldDB" id="A0AAD6D4J4"/>
<accession>A0AAD6D4J4</accession>
<proteinExistence type="predicted"/>
<feature type="region of interest" description="Disordered" evidence="1">
    <location>
        <begin position="169"/>
        <end position="199"/>
    </location>
</feature>
<evidence type="ECO:0000256" key="2">
    <source>
        <dbReference type="SAM" id="Phobius"/>
    </source>
</evidence>
<keyword evidence="2" id="KW-0472">Membrane</keyword>
<protein>
    <submittedName>
        <fullName evidence="3">Uncharacterized protein</fullName>
    </submittedName>
</protein>